<dbReference type="Proteomes" id="UP000011991">
    <property type="component" value="Unassembled WGS sequence"/>
</dbReference>
<protein>
    <submittedName>
        <fullName evidence="2">Uncharacterized protein</fullName>
    </submittedName>
</protein>
<reference evidence="2 3" key="1">
    <citation type="journal article" date="2013" name="Mar. Genomics">
        <title>Expression of sulfatases in Rhodopirellula baltica and the diversity of sulfatases in the genus Rhodopirellula.</title>
        <authorList>
            <person name="Wegner C.E."/>
            <person name="Richter-Heitmann T."/>
            <person name="Klindworth A."/>
            <person name="Klockow C."/>
            <person name="Richter M."/>
            <person name="Achstetter T."/>
            <person name="Glockner F.O."/>
            <person name="Harder J."/>
        </authorList>
    </citation>
    <scope>NUCLEOTIDE SEQUENCE [LARGE SCALE GENOMIC DNA]</scope>
    <source>
        <strain evidence="2 3">SM1</strain>
    </source>
</reference>
<evidence type="ECO:0000256" key="1">
    <source>
        <dbReference type="SAM" id="MobiDB-lite"/>
    </source>
</evidence>
<comment type="caution">
    <text evidence="2">The sequence shown here is derived from an EMBL/GenBank/DDBJ whole genome shotgun (WGS) entry which is preliminary data.</text>
</comment>
<proteinExistence type="predicted"/>
<dbReference type="AlphaFoldDB" id="M5RAM0"/>
<evidence type="ECO:0000313" key="3">
    <source>
        <dbReference type="Proteomes" id="UP000011991"/>
    </source>
</evidence>
<keyword evidence="3" id="KW-1185">Reference proteome</keyword>
<accession>M5RAM0</accession>
<gene>
    <name evidence="2" type="ORF">RMSM_06554</name>
</gene>
<feature type="region of interest" description="Disordered" evidence="1">
    <location>
        <begin position="27"/>
        <end position="57"/>
    </location>
</feature>
<sequence>MRHLPPTNYWLKMSRVMFLLRNHRGAVPREPIKSPNRPSIRGFRAGNHIRPAKSLVA</sequence>
<evidence type="ECO:0000313" key="2">
    <source>
        <dbReference type="EMBL" id="EMI16543.1"/>
    </source>
</evidence>
<name>M5RAM0_9BACT</name>
<dbReference type="EMBL" id="ANOG01000946">
    <property type="protein sequence ID" value="EMI16543.1"/>
    <property type="molecule type" value="Genomic_DNA"/>
</dbReference>
<organism evidence="2 3">
    <name type="scientific">Rhodopirellula maiorica SM1</name>
    <dbReference type="NCBI Taxonomy" id="1265738"/>
    <lineage>
        <taxon>Bacteria</taxon>
        <taxon>Pseudomonadati</taxon>
        <taxon>Planctomycetota</taxon>
        <taxon>Planctomycetia</taxon>
        <taxon>Pirellulales</taxon>
        <taxon>Pirellulaceae</taxon>
        <taxon>Novipirellula</taxon>
    </lineage>
</organism>